<protein>
    <submittedName>
        <fullName evidence="2">Uncharacterized protein</fullName>
    </submittedName>
</protein>
<feature type="region of interest" description="Disordered" evidence="1">
    <location>
        <begin position="1"/>
        <end position="22"/>
    </location>
</feature>
<accession>A0A645DB78</accession>
<reference evidence="2" key="1">
    <citation type="submission" date="2019-08" db="EMBL/GenBank/DDBJ databases">
        <authorList>
            <person name="Kucharzyk K."/>
            <person name="Murdoch R.W."/>
            <person name="Higgins S."/>
            <person name="Loffler F."/>
        </authorList>
    </citation>
    <scope>NUCLEOTIDE SEQUENCE</scope>
</reference>
<comment type="caution">
    <text evidence="2">The sequence shown here is derived from an EMBL/GenBank/DDBJ whole genome shotgun (WGS) entry which is preliminary data.</text>
</comment>
<evidence type="ECO:0000256" key="1">
    <source>
        <dbReference type="SAM" id="MobiDB-lite"/>
    </source>
</evidence>
<dbReference type="EMBL" id="VSSQ01034519">
    <property type="protein sequence ID" value="MPM86495.1"/>
    <property type="molecule type" value="Genomic_DNA"/>
</dbReference>
<gene>
    <name evidence="2" type="ORF">SDC9_133584</name>
</gene>
<evidence type="ECO:0000313" key="2">
    <source>
        <dbReference type="EMBL" id="MPM86495.1"/>
    </source>
</evidence>
<sequence>MVRSRDPDAAAAGESQHHLPARIMPPPAVQTIRRRGLNLFDSHSRIRQSGKRLPHRKCHLPAPDLSDINTHSRLLIATLI</sequence>
<dbReference type="AlphaFoldDB" id="A0A645DB78"/>
<proteinExistence type="predicted"/>
<organism evidence="2">
    <name type="scientific">bioreactor metagenome</name>
    <dbReference type="NCBI Taxonomy" id="1076179"/>
    <lineage>
        <taxon>unclassified sequences</taxon>
        <taxon>metagenomes</taxon>
        <taxon>ecological metagenomes</taxon>
    </lineage>
</organism>
<name>A0A645DB78_9ZZZZ</name>